<keyword evidence="2" id="KW-1185">Reference proteome</keyword>
<evidence type="ECO:0000313" key="1">
    <source>
        <dbReference type="EMBL" id="AWP08087.1"/>
    </source>
</evidence>
<accession>A0A2U9BV02</accession>
<reference evidence="1 2" key="1">
    <citation type="submission" date="2017-12" db="EMBL/GenBank/DDBJ databases">
        <title>Integrating genomic resources of turbot (Scophthalmus maximus) in depth evaluation of genetic and physical mapping variation across individuals.</title>
        <authorList>
            <person name="Martinez P."/>
        </authorList>
    </citation>
    <scope>NUCLEOTIDE SEQUENCE [LARGE SCALE GENOMIC DNA]</scope>
</reference>
<proteinExistence type="predicted"/>
<dbReference type="AlphaFoldDB" id="A0A2U9BV02"/>
<organism evidence="1 2">
    <name type="scientific">Scophthalmus maximus</name>
    <name type="common">Turbot</name>
    <name type="synonym">Psetta maxima</name>
    <dbReference type="NCBI Taxonomy" id="52904"/>
    <lineage>
        <taxon>Eukaryota</taxon>
        <taxon>Metazoa</taxon>
        <taxon>Chordata</taxon>
        <taxon>Craniata</taxon>
        <taxon>Vertebrata</taxon>
        <taxon>Euteleostomi</taxon>
        <taxon>Actinopterygii</taxon>
        <taxon>Neopterygii</taxon>
        <taxon>Teleostei</taxon>
        <taxon>Neoteleostei</taxon>
        <taxon>Acanthomorphata</taxon>
        <taxon>Carangaria</taxon>
        <taxon>Pleuronectiformes</taxon>
        <taxon>Pleuronectoidei</taxon>
        <taxon>Scophthalmidae</taxon>
        <taxon>Scophthalmus</taxon>
    </lineage>
</organism>
<protein>
    <submittedName>
        <fullName evidence="1">Uncharacterized protein</fullName>
    </submittedName>
</protein>
<sequence length="120" mass="13567">MATYGETPPPFVRVATVNGVVVLRRTTSGLWAGRALKKLEYAKKGYLSDQEELVEWREVKNSCVLCMKPSTLTVQWEGPGHQKPLRCNGAKEEFKGMRYKPVKVMDAYVCGICRMTTLPR</sequence>
<gene>
    <name evidence="1" type="ORF">SMAX5B_010748</name>
</gene>
<name>A0A2U9BV02_SCOMX</name>
<feature type="non-terminal residue" evidence="1">
    <location>
        <position position="120"/>
    </location>
</feature>
<dbReference type="Proteomes" id="UP000246464">
    <property type="component" value="Chromosome 10"/>
</dbReference>
<dbReference type="EMBL" id="CP026252">
    <property type="protein sequence ID" value="AWP08087.1"/>
    <property type="molecule type" value="Genomic_DNA"/>
</dbReference>
<evidence type="ECO:0000313" key="2">
    <source>
        <dbReference type="Proteomes" id="UP000246464"/>
    </source>
</evidence>